<dbReference type="Proteomes" id="UP000244809">
    <property type="component" value="Chromosome 3"/>
</dbReference>
<name>A0AAD0J116_9BURK</name>
<sequence>MDCHSTGFSLLFARDVIIQCDFQVNDCDLDIVIDPSNHSLTNRIGRTETIVINARRAGWGRSRNVRSRRCVVATARRNPEEKFTFVYNNHSHLRNC</sequence>
<evidence type="ECO:0000313" key="1">
    <source>
        <dbReference type="EMBL" id="AWG30634.1"/>
    </source>
</evidence>
<proteinExistence type="predicted"/>
<dbReference type="AlphaFoldDB" id="A0AAD0J116"/>
<protein>
    <submittedName>
        <fullName evidence="1">Uncharacterized protein</fullName>
    </submittedName>
</protein>
<accession>A0AAD0J116</accession>
<organism evidence="1 2">
    <name type="scientific">Burkholderia cenocepacia</name>
    <dbReference type="NCBI Taxonomy" id="95486"/>
    <lineage>
        <taxon>Bacteria</taxon>
        <taxon>Pseudomonadati</taxon>
        <taxon>Pseudomonadota</taxon>
        <taxon>Betaproteobacteria</taxon>
        <taxon>Burkholderiales</taxon>
        <taxon>Burkholderiaceae</taxon>
        <taxon>Burkholderia</taxon>
        <taxon>Burkholderia cepacia complex</taxon>
    </lineage>
</organism>
<reference evidence="1 2" key="1">
    <citation type="submission" date="2017-04" db="EMBL/GenBank/DDBJ databases">
        <title>Complete genome sequence of Burkholderia cenocepacia PC184 Midwest clone.</title>
        <authorList>
            <person name="Mulks M.H."/>
            <person name="Cooper V.S."/>
        </authorList>
    </citation>
    <scope>NUCLEOTIDE SEQUENCE [LARGE SCALE GENOMIC DNA]</scope>
    <source>
        <strain evidence="1 2">PC184 Mulks</strain>
    </source>
</reference>
<gene>
    <name evidence="1" type="ORF">B9Z07_17155</name>
</gene>
<evidence type="ECO:0000313" key="2">
    <source>
        <dbReference type="Proteomes" id="UP000244809"/>
    </source>
</evidence>
<dbReference type="EMBL" id="CP021069">
    <property type="protein sequence ID" value="AWG30634.1"/>
    <property type="molecule type" value="Genomic_DNA"/>
</dbReference>